<dbReference type="GO" id="GO:0046872">
    <property type="term" value="F:metal ion binding"/>
    <property type="evidence" value="ECO:0007669"/>
    <property type="project" value="UniProtKB-KW"/>
</dbReference>
<feature type="domain" description="Alcohol dehydrogenase-like N-terminal" evidence="6">
    <location>
        <begin position="26"/>
        <end position="89"/>
    </location>
</feature>
<dbReference type="SUPFAM" id="SSF51735">
    <property type="entry name" value="NAD(P)-binding Rossmann-fold domains"/>
    <property type="match status" value="1"/>
</dbReference>
<keyword evidence="5 7" id="KW-0560">Oxidoreductase</keyword>
<keyword evidence="8" id="KW-1185">Reference proteome</keyword>
<keyword evidence="4" id="KW-0862">Zinc</keyword>
<dbReference type="GO" id="GO:0003939">
    <property type="term" value="F:L-iditol 2-dehydrogenase (NAD+) activity"/>
    <property type="evidence" value="ECO:0007669"/>
    <property type="project" value="UniProtKB-EC"/>
</dbReference>
<evidence type="ECO:0000313" key="8">
    <source>
        <dbReference type="Proteomes" id="UP000520814"/>
    </source>
</evidence>
<protein>
    <submittedName>
        <fullName evidence="7">L-iditol 2-dehydrogenase</fullName>
        <ecNumber evidence="7">1.1.1.14</ecNumber>
    </submittedName>
</protein>
<dbReference type="Proteomes" id="UP000520814">
    <property type="component" value="Unassembled WGS sequence"/>
</dbReference>
<proteinExistence type="inferred from homology"/>
<accession>A0A7W9WA98</accession>
<dbReference type="CDD" id="cd08255">
    <property type="entry name" value="2-desacetyl-2-hydroxyethyl_bacteriochlorophyllide_like"/>
    <property type="match status" value="1"/>
</dbReference>
<keyword evidence="3" id="KW-0479">Metal-binding</keyword>
<evidence type="ECO:0000256" key="4">
    <source>
        <dbReference type="ARBA" id="ARBA00022833"/>
    </source>
</evidence>
<comment type="cofactor">
    <cofactor evidence="1">
        <name>Zn(2+)</name>
        <dbReference type="ChEBI" id="CHEBI:29105"/>
    </cofactor>
</comment>
<dbReference type="EMBL" id="JACHGW010000006">
    <property type="protein sequence ID" value="MBB6053387.1"/>
    <property type="molecule type" value="Genomic_DNA"/>
</dbReference>
<dbReference type="InterPro" id="IPR036291">
    <property type="entry name" value="NAD(P)-bd_dom_sf"/>
</dbReference>
<name>A0A7W9WA98_ARMRO</name>
<evidence type="ECO:0000256" key="5">
    <source>
        <dbReference type="ARBA" id="ARBA00023002"/>
    </source>
</evidence>
<evidence type="ECO:0000256" key="2">
    <source>
        <dbReference type="ARBA" id="ARBA00008072"/>
    </source>
</evidence>
<evidence type="ECO:0000259" key="6">
    <source>
        <dbReference type="Pfam" id="PF08240"/>
    </source>
</evidence>
<sequence>MKTRAVVFPSPGVVEVRTVEVPEPEPDEVLIKTSFTCISPGVEMRVLSGQHPAASKFPLIPGYALTGIVVESGEEAGILPGTRVFCSGTSRVAGQERCWGGHIGHAVRRASETIPLPLGVPLRDAPLARLAAISNRGMQLARPQVGEVVVVIGLGPVGILTARLYIQQGVRVIGVDYFGLGTDALSKLGLEIIAGDDLFEQLLTLLPDGASIIVDTTGVASVLTEALTLARSVAWDEFDIQGTRYLIQGSYPGDLTLPYQSAFQNEVTFLIPRDARRDDIRQALELIEQKKLVVRDLASLTLPTEEAPKAYELLRDRHSGIQTVIFEWAAF</sequence>
<reference evidence="7 8" key="1">
    <citation type="submission" date="2020-08" db="EMBL/GenBank/DDBJ databases">
        <title>Genomic Encyclopedia of Type Strains, Phase IV (KMG-IV): sequencing the most valuable type-strain genomes for metagenomic binning, comparative biology and taxonomic classification.</title>
        <authorList>
            <person name="Goeker M."/>
        </authorList>
    </citation>
    <scope>NUCLEOTIDE SEQUENCE [LARGE SCALE GENOMIC DNA]</scope>
    <source>
        <strain evidence="7 8">DSM 23562</strain>
    </source>
</reference>
<dbReference type="SUPFAM" id="SSF50129">
    <property type="entry name" value="GroES-like"/>
    <property type="match status" value="1"/>
</dbReference>
<evidence type="ECO:0000256" key="1">
    <source>
        <dbReference type="ARBA" id="ARBA00001947"/>
    </source>
</evidence>
<dbReference type="PANTHER" id="PTHR43350:SF19">
    <property type="entry name" value="D-GULOSIDE 3-DEHYDROGENASE"/>
    <property type="match status" value="1"/>
</dbReference>
<evidence type="ECO:0000256" key="3">
    <source>
        <dbReference type="ARBA" id="ARBA00022723"/>
    </source>
</evidence>
<dbReference type="Pfam" id="PF08240">
    <property type="entry name" value="ADH_N"/>
    <property type="match status" value="1"/>
</dbReference>
<dbReference type="AlphaFoldDB" id="A0A7W9WA98"/>
<organism evidence="7 8">
    <name type="scientific">Armatimonas rosea</name>
    <dbReference type="NCBI Taxonomy" id="685828"/>
    <lineage>
        <taxon>Bacteria</taxon>
        <taxon>Bacillati</taxon>
        <taxon>Armatimonadota</taxon>
        <taxon>Armatimonadia</taxon>
        <taxon>Armatimonadales</taxon>
        <taxon>Armatimonadaceae</taxon>
        <taxon>Armatimonas</taxon>
    </lineage>
</organism>
<dbReference type="Gene3D" id="3.90.180.10">
    <property type="entry name" value="Medium-chain alcohol dehydrogenases, catalytic domain"/>
    <property type="match status" value="1"/>
</dbReference>
<dbReference type="InterPro" id="IPR013154">
    <property type="entry name" value="ADH-like_N"/>
</dbReference>
<dbReference type="RefSeq" id="WP_184203480.1">
    <property type="nucleotide sequence ID" value="NZ_JACHGW010000006.1"/>
</dbReference>
<dbReference type="PANTHER" id="PTHR43350">
    <property type="entry name" value="NAD-DEPENDENT ALCOHOL DEHYDROGENASE"/>
    <property type="match status" value="1"/>
</dbReference>
<comment type="caution">
    <text evidence="7">The sequence shown here is derived from an EMBL/GenBank/DDBJ whole genome shotgun (WGS) entry which is preliminary data.</text>
</comment>
<dbReference type="InterPro" id="IPR011032">
    <property type="entry name" value="GroES-like_sf"/>
</dbReference>
<evidence type="ECO:0000313" key="7">
    <source>
        <dbReference type="EMBL" id="MBB6053387.1"/>
    </source>
</evidence>
<gene>
    <name evidence="7" type="ORF">HNQ39_005221</name>
</gene>
<comment type="similarity">
    <text evidence="2">Belongs to the zinc-containing alcohol dehydrogenase family.</text>
</comment>
<dbReference type="EC" id="1.1.1.14" evidence="7"/>